<evidence type="ECO:0000259" key="2">
    <source>
        <dbReference type="Pfam" id="PF04784"/>
    </source>
</evidence>
<gene>
    <name evidence="3" type="ORF">PIB30_066000</name>
</gene>
<evidence type="ECO:0000256" key="1">
    <source>
        <dbReference type="SAM" id="MobiDB-lite"/>
    </source>
</evidence>
<dbReference type="Proteomes" id="UP001341840">
    <property type="component" value="Unassembled WGS sequence"/>
</dbReference>
<protein>
    <recommendedName>
        <fullName evidence="2">DUF547 domain-containing protein</fullName>
    </recommendedName>
</protein>
<feature type="domain" description="DUF547" evidence="2">
    <location>
        <begin position="8"/>
        <end position="50"/>
    </location>
</feature>
<dbReference type="EMBL" id="JASCZI010061081">
    <property type="protein sequence ID" value="MED6137549.1"/>
    <property type="molecule type" value="Genomic_DNA"/>
</dbReference>
<organism evidence="3 4">
    <name type="scientific">Stylosanthes scabra</name>
    <dbReference type="NCBI Taxonomy" id="79078"/>
    <lineage>
        <taxon>Eukaryota</taxon>
        <taxon>Viridiplantae</taxon>
        <taxon>Streptophyta</taxon>
        <taxon>Embryophyta</taxon>
        <taxon>Tracheophyta</taxon>
        <taxon>Spermatophyta</taxon>
        <taxon>Magnoliopsida</taxon>
        <taxon>eudicotyledons</taxon>
        <taxon>Gunneridae</taxon>
        <taxon>Pentapetalae</taxon>
        <taxon>rosids</taxon>
        <taxon>fabids</taxon>
        <taxon>Fabales</taxon>
        <taxon>Fabaceae</taxon>
        <taxon>Papilionoideae</taxon>
        <taxon>50 kb inversion clade</taxon>
        <taxon>dalbergioids sensu lato</taxon>
        <taxon>Dalbergieae</taxon>
        <taxon>Pterocarpus clade</taxon>
        <taxon>Stylosanthes</taxon>
    </lineage>
</organism>
<dbReference type="PANTHER" id="PTHR46248">
    <property type="entry name" value="EXPRESSED PROTEIN"/>
    <property type="match status" value="1"/>
</dbReference>
<comment type="caution">
    <text evidence="3">The sequence shown here is derived from an EMBL/GenBank/DDBJ whole genome shotgun (WGS) entry which is preliminary data.</text>
</comment>
<dbReference type="InterPro" id="IPR006869">
    <property type="entry name" value="DUF547"/>
</dbReference>
<evidence type="ECO:0000313" key="4">
    <source>
        <dbReference type="Proteomes" id="UP001341840"/>
    </source>
</evidence>
<accession>A0ABU6SN29</accession>
<feature type="compositionally biased region" description="Basic and acidic residues" evidence="1">
    <location>
        <begin position="95"/>
        <end position="115"/>
    </location>
</feature>
<feature type="region of interest" description="Disordered" evidence="1">
    <location>
        <begin position="80"/>
        <end position="122"/>
    </location>
</feature>
<sequence length="122" mass="13100">MDDSVKLKGLTHQKKLAFWINAYNSCMLNAYLEHGIPQSSEMVVALMQKKGDALERRTTWTPGALVAATTVGVSGECKEYPSGDVVEGSGGHGSLADRRGEELEFCKHSSEDGKGGSRGRSP</sequence>
<dbReference type="PANTHER" id="PTHR46248:SF9">
    <property type="entry name" value="EXPRESSED PROTEIN"/>
    <property type="match status" value="1"/>
</dbReference>
<dbReference type="Pfam" id="PF04784">
    <property type="entry name" value="DUF547"/>
    <property type="match status" value="1"/>
</dbReference>
<name>A0ABU6SN29_9FABA</name>
<reference evidence="3 4" key="1">
    <citation type="journal article" date="2023" name="Plants (Basel)">
        <title>Bridging the Gap: Combining Genomics and Transcriptomics Approaches to Understand Stylosanthes scabra, an Orphan Legume from the Brazilian Caatinga.</title>
        <authorList>
            <person name="Ferreira-Neto J.R.C."/>
            <person name="da Silva M.D."/>
            <person name="Binneck E."/>
            <person name="de Melo N.F."/>
            <person name="da Silva R.H."/>
            <person name="de Melo A.L.T.M."/>
            <person name="Pandolfi V."/>
            <person name="Bustamante F.O."/>
            <person name="Brasileiro-Vidal A.C."/>
            <person name="Benko-Iseppon A.M."/>
        </authorList>
    </citation>
    <scope>NUCLEOTIDE SEQUENCE [LARGE SCALE GENOMIC DNA]</scope>
    <source>
        <tissue evidence="3">Leaves</tissue>
    </source>
</reference>
<evidence type="ECO:0000313" key="3">
    <source>
        <dbReference type="EMBL" id="MED6137549.1"/>
    </source>
</evidence>
<proteinExistence type="predicted"/>
<keyword evidence="4" id="KW-1185">Reference proteome</keyword>